<keyword evidence="1" id="KW-0812">Transmembrane</keyword>
<comment type="caution">
    <text evidence="2">The sequence shown here is derived from an EMBL/GenBank/DDBJ whole genome shotgun (WGS) entry which is preliminary data.</text>
</comment>
<evidence type="ECO:0008006" key="4">
    <source>
        <dbReference type="Google" id="ProtNLM"/>
    </source>
</evidence>
<name>A0A1V1PD50_9BACT</name>
<dbReference type="EMBL" id="ATBP01000120">
    <property type="protein sequence ID" value="ETR72704.1"/>
    <property type="molecule type" value="Genomic_DNA"/>
</dbReference>
<gene>
    <name evidence="2" type="ORF">OMM_01505</name>
</gene>
<evidence type="ECO:0000256" key="1">
    <source>
        <dbReference type="SAM" id="Phobius"/>
    </source>
</evidence>
<evidence type="ECO:0000313" key="2">
    <source>
        <dbReference type="EMBL" id="ETR72704.1"/>
    </source>
</evidence>
<reference evidence="3" key="1">
    <citation type="submission" date="2012-11" db="EMBL/GenBank/DDBJ databases">
        <authorList>
            <person name="Lucero-Rivera Y.E."/>
            <person name="Tovar-Ramirez D."/>
        </authorList>
    </citation>
    <scope>NUCLEOTIDE SEQUENCE [LARGE SCALE GENOMIC DNA]</scope>
    <source>
        <strain evidence="3">Araruama</strain>
    </source>
</reference>
<sequence>MKIHRNFLQNFHIISLLYRGIYCAVVFYLSVSGCSNIDQQNELTREYIHQQHNFKINYSDHWIIKEIPVIIYPDKRSTKILFCDSLMQENCSIAIYSSNDEGMIRESYNIISEKERLLNGYRANYINGFDHKNKDVFIEIKLIHHNSRLYVFKGKGHIWDKMIGTFEILSDNQNSNVK</sequence>
<keyword evidence="1" id="KW-0472">Membrane</keyword>
<proteinExistence type="predicted"/>
<dbReference type="PROSITE" id="PS51257">
    <property type="entry name" value="PROKAR_LIPOPROTEIN"/>
    <property type="match status" value="1"/>
</dbReference>
<accession>A0A1V1PD50</accession>
<dbReference type="Proteomes" id="UP000189670">
    <property type="component" value="Unassembled WGS sequence"/>
</dbReference>
<protein>
    <recommendedName>
        <fullName evidence="4">Lipoprotein</fullName>
    </recommendedName>
</protein>
<evidence type="ECO:0000313" key="3">
    <source>
        <dbReference type="Proteomes" id="UP000189670"/>
    </source>
</evidence>
<dbReference type="AlphaFoldDB" id="A0A1V1PD50"/>
<feature type="transmembrane region" description="Helical" evidence="1">
    <location>
        <begin position="12"/>
        <end position="31"/>
    </location>
</feature>
<organism evidence="2 3">
    <name type="scientific">Candidatus Magnetoglobus multicellularis str. Araruama</name>
    <dbReference type="NCBI Taxonomy" id="890399"/>
    <lineage>
        <taxon>Bacteria</taxon>
        <taxon>Pseudomonadati</taxon>
        <taxon>Thermodesulfobacteriota</taxon>
        <taxon>Desulfobacteria</taxon>
        <taxon>Desulfobacterales</taxon>
        <taxon>Desulfobacteraceae</taxon>
        <taxon>Candidatus Magnetoglobus</taxon>
    </lineage>
</organism>
<keyword evidence="1" id="KW-1133">Transmembrane helix</keyword>